<keyword evidence="1" id="KW-0808">Transferase</keyword>
<keyword evidence="3" id="KW-0540">Nuclease</keyword>
<evidence type="ECO:0000256" key="3">
    <source>
        <dbReference type="ARBA" id="ARBA00022722"/>
    </source>
</evidence>
<keyword evidence="5" id="KW-0378">Hydrolase</keyword>
<evidence type="ECO:0000256" key="5">
    <source>
        <dbReference type="ARBA" id="ARBA00022801"/>
    </source>
</evidence>
<keyword evidence="4" id="KW-0255">Endonuclease</keyword>
<accession>A0A392QTT8</accession>
<keyword evidence="6 8" id="KW-0695">RNA-directed DNA polymerase</keyword>
<reference evidence="8 9" key="1">
    <citation type="journal article" date="2018" name="Front. Plant Sci.">
        <title>Red Clover (Trifolium pratense) and Zigzag Clover (T. medium) - A Picture of Genomic Similarities and Differences.</title>
        <authorList>
            <person name="Dluhosova J."/>
            <person name="Istvanek J."/>
            <person name="Nedelnik J."/>
            <person name="Repkova J."/>
        </authorList>
    </citation>
    <scope>NUCLEOTIDE SEQUENCE [LARGE SCALE GENOMIC DNA]</scope>
    <source>
        <strain evidence="9">cv. 10/8</strain>
        <tissue evidence="8">Leaf</tissue>
    </source>
</reference>
<dbReference type="GO" id="GO:0016787">
    <property type="term" value="F:hydrolase activity"/>
    <property type="evidence" value="ECO:0007669"/>
    <property type="project" value="UniProtKB-KW"/>
</dbReference>
<dbReference type="CDD" id="cd09274">
    <property type="entry name" value="RNase_HI_RT_Ty3"/>
    <property type="match status" value="1"/>
</dbReference>
<evidence type="ECO:0000256" key="1">
    <source>
        <dbReference type="ARBA" id="ARBA00022679"/>
    </source>
</evidence>
<protein>
    <submittedName>
        <fullName evidence="8">RNA-directed DNA polymerase (Reverse transcriptase)</fullName>
    </submittedName>
</protein>
<dbReference type="InterPro" id="IPR050951">
    <property type="entry name" value="Retrovirus_Pol_polyprotein"/>
</dbReference>
<dbReference type="GO" id="GO:0004519">
    <property type="term" value="F:endonuclease activity"/>
    <property type="evidence" value="ECO:0007669"/>
    <property type="project" value="UniProtKB-KW"/>
</dbReference>
<evidence type="ECO:0000256" key="4">
    <source>
        <dbReference type="ARBA" id="ARBA00022759"/>
    </source>
</evidence>
<evidence type="ECO:0000256" key="6">
    <source>
        <dbReference type="ARBA" id="ARBA00022918"/>
    </source>
</evidence>
<dbReference type="AlphaFoldDB" id="A0A392QTT8"/>
<organism evidence="8 9">
    <name type="scientific">Trifolium medium</name>
    <dbReference type="NCBI Taxonomy" id="97028"/>
    <lineage>
        <taxon>Eukaryota</taxon>
        <taxon>Viridiplantae</taxon>
        <taxon>Streptophyta</taxon>
        <taxon>Embryophyta</taxon>
        <taxon>Tracheophyta</taxon>
        <taxon>Spermatophyta</taxon>
        <taxon>Magnoliopsida</taxon>
        <taxon>eudicotyledons</taxon>
        <taxon>Gunneridae</taxon>
        <taxon>Pentapetalae</taxon>
        <taxon>rosids</taxon>
        <taxon>fabids</taxon>
        <taxon>Fabales</taxon>
        <taxon>Fabaceae</taxon>
        <taxon>Papilionoideae</taxon>
        <taxon>50 kb inversion clade</taxon>
        <taxon>NPAAA clade</taxon>
        <taxon>Hologalegina</taxon>
        <taxon>IRL clade</taxon>
        <taxon>Trifolieae</taxon>
        <taxon>Trifolium</taxon>
    </lineage>
</organism>
<feature type="non-terminal residue" evidence="8">
    <location>
        <position position="157"/>
    </location>
</feature>
<dbReference type="Proteomes" id="UP000265520">
    <property type="component" value="Unassembled WGS sequence"/>
</dbReference>
<feature type="non-terminal residue" evidence="8">
    <location>
        <position position="1"/>
    </location>
</feature>
<dbReference type="InterPro" id="IPR041373">
    <property type="entry name" value="RT_RNaseH"/>
</dbReference>
<sequence length="157" mass="18267">EGIGAILMQEKRPIAYYSKAFGMRNLTKSAYEKELMDVVLVIQHWHPYLLGRRFTVSTDQKSLKRLLQQRIVTAEQQNWTAKLLGYDFEIVYKQGKLNKGADALSRIHEGEINAMVSQLKWIQIEQVRTENQQDERLSKIMTELSQNPEACPGYEHK</sequence>
<comment type="caution">
    <text evidence="8">The sequence shown here is derived from an EMBL/GenBank/DDBJ whole genome shotgun (WGS) entry which is preliminary data.</text>
</comment>
<dbReference type="GO" id="GO:0003964">
    <property type="term" value="F:RNA-directed DNA polymerase activity"/>
    <property type="evidence" value="ECO:0007669"/>
    <property type="project" value="UniProtKB-KW"/>
</dbReference>
<dbReference type="PANTHER" id="PTHR37984">
    <property type="entry name" value="PROTEIN CBG26694"/>
    <property type="match status" value="1"/>
</dbReference>
<dbReference type="PANTHER" id="PTHR37984:SF5">
    <property type="entry name" value="PROTEIN NYNRIN-LIKE"/>
    <property type="match status" value="1"/>
</dbReference>
<evidence type="ECO:0000259" key="7">
    <source>
        <dbReference type="Pfam" id="PF17917"/>
    </source>
</evidence>
<name>A0A392QTT8_9FABA</name>
<keyword evidence="9" id="KW-1185">Reference proteome</keyword>
<dbReference type="Pfam" id="PF17917">
    <property type="entry name" value="RT_RNaseH"/>
    <property type="match status" value="1"/>
</dbReference>
<evidence type="ECO:0000313" key="9">
    <source>
        <dbReference type="Proteomes" id="UP000265520"/>
    </source>
</evidence>
<dbReference type="InterPro" id="IPR043502">
    <property type="entry name" value="DNA/RNA_pol_sf"/>
</dbReference>
<dbReference type="SUPFAM" id="SSF56672">
    <property type="entry name" value="DNA/RNA polymerases"/>
    <property type="match status" value="1"/>
</dbReference>
<dbReference type="EMBL" id="LXQA010158412">
    <property type="protein sequence ID" value="MCI27282.1"/>
    <property type="molecule type" value="Genomic_DNA"/>
</dbReference>
<feature type="domain" description="Reverse transcriptase RNase H-like" evidence="7">
    <location>
        <begin position="2"/>
        <end position="86"/>
    </location>
</feature>
<evidence type="ECO:0000256" key="2">
    <source>
        <dbReference type="ARBA" id="ARBA00022695"/>
    </source>
</evidence>
<evidence type="ECO:0000313" key="8">
    <source>
        <dbReference type="EMBL" id="MCI27282.1"/>
    </source>
</evidence>
<keyword evidence="2" id="KW-0548">Nucleotidyltransferase</keyword>
<proteinExistence type="predicted"/>